<sequence length="334" mass="37997">MFLLLALTWGWSVSAFAGTEVLNGGGGVCSSGVCTTFASFEVGLKGQSLTSENLKALELLKRELIDLPVSEEFKIRLTKNLMPSAQRVYYSSNEDLLSEAERKSILQTYASITGIRSESLKLFALTSIHRNATYLLPDFFKLGVIEQEVLLLHEQLWIVDPALNYRDVVILEMAFQSYLQSHDENREARRNLFVKKLAHLTGHDEEVLYADLNRLQDASKKVLLEEITGREFIECLYENQWRFSRYANFTCNSKLRMHLLKMSEADQYYSAAEELLGLCEINRDCVKLDSPGADGNHPLLLWIDVDSFDEFEHSYTISDEMNAPVGALKIQFPN</sequence>
<evidence type="ECO:0000313" key="3">
    <source>
        <dbReference type="Proteomes" id="UP001152321"/>
    </source>
</evidence>
<comment type="caution">
    <text evidence="2">The sequence shown here is derived from an EMBL/GenBank/DDBJ whole genome shotgun (WGS) entry which is preliminary data.</text>
</comment>
<protein>
    <submittedName>
        <fullName evidence="2">Uncharacterized protein</fullName>
    </submittedName>
</protein>
<feature type="chain" id="PRO_5045172009" evidence="1">
    <location>
        <begin position="18"/>
        <end position="334"/>
    </location>
</feature>
<evidence type="ECO:0000256" key="1">
    <source>
        <dbReference type="SAM" id="SignalP"/>
    </source>
</evidence>
<gene>
    <name evidence="2" type="ORF">NWE73_05950</name>
</gene>
<evidence type="ECO:0000313" key="2">
    <source>
        <dbReference type="EMBL" id="MDG0815895.1"/>
    </source>
</evidence>
<dbReference type="Proteomes" id="UP001152321">
    <property type="component" value="Unassembled WGS sequence"/>
</dbReference>
<reference evidence="2" key="1">
    <citation type="submission" date="2022-08" db="EMBL/GenBank/DDBJ databases">
        <title>Novel Bdellovibrio Species Isolated from Svalbard: Designation Bdellovibrio svalbardensis.</title>
        <authorList>
            <person name="Mitchell R.J."/>
            <person name="Choi S.Y."/>
        </authorList>
    </citation>
    <scope>NUCLEOTIDE SEQUENCE</scope>
    <source>
        <strain evidence="2">PAP01</strain>
    </source>
</reference>
<dbReference type="RefSeq" id="WP_277577374.1">
    <property type="nucleotide sequence ID" value="NZ_JANRMI010000002.1"/>
</dbReference>
<keyword evidence="3" id="KW-1185">Reference proteome</keyword>
<name>A0ABT6DGC4_9BACT</name>
<proteinExistence type="predicted"/>
<keyword evidence="1" id="KW-0732">Signal</keyword>
<organism evidence="2 3">
    <name type="scientific">Bdellovibrio svalbardensis</name>
    <dbReference type="NCBI Taxonomy" id="2972972"/>
    <lineage>
        <taxon>Bacteria</taxon>
        <taxon>Pseudomonadati</taxon>
        <taxon>Bdellovibrionota</taxon>
        <taxon>Bdellovibrionia</taxon>
        <taxon>Bdellovibrionales</taxon>
        <taxon>Pseudobdellovibrionaceae</taxon>
        <taxon>Bdellovibrio</taxon>
    </lineage>
</organism>
<dbReference type="EMBL" id="JANRMI010000002">
    <property type="protein sequence ID" value="MDG0815895.1"/>
    <property type="molecule type" value="Genomic_DNA"/>
</dbReference>
<accession>A0ABT6DGC4</accession>
<feature type="signal peptide" evidence="1">
    <location>
        <begin position="1"/>
        <end position="17"/>
    </location>
</feature>